<dbReference type="EC" id="2.7.13.3" evidence="2"/>
<evidence type="ECO:0000259" key="10">
    <source>
        <dbReference type="PROSITE" id="PS50109"/>
    </source>
</evidence>
<evidence type="ECO:0000313" key="13">
    <source>
        <dbReference type="Proteomes" id="UP001139461"/>
    </source>
</evidence>
<dbReference type="PROSITE" id="PS50109">
    <property type="entry name" value="HIS_KIN"/>
    <property type="match status" value="1"/>
</dbReference>
<reference evidence="12" key="1">
    <citation type="submission" date="2021-09" db="EMBL/GenBank/DDBJ databases">
        <title>Genome of Aequorivita sp. strain F47161.</title>
        <authorList>
            <person name="Wang Y."/>
        </authorList>
    </citation>
    <scope>NUCLEOTIDE SEQUENCE</scope>
    <source>
        <strain evidence="12">F47161</strain>
    </source>
</reference>
<dbReference type="EMBL" id="JAIRBA010000004">
    <property type="protein sequence ID" value="MCG2418074.1"/>
    <property type="molecule type" value="Genomic_DNA"/>
</dbReference>
<keyword evidence="3 5" id="KW-0597">Phosphoprotein</keyword>
<feature type="repeat" description="TPR" evidence="6">
    <location>
        <begin position="119"/>
        <end position="152"/>
    </location>
</feature>
<dbReference type="InterPro" id="IPR011990">
    <property type="entry name" value="TPR-like_helical_dom_sf"/>
</dbReference>
<evidence type="ECO:0000256" key="5">
    <source>
        <dbReference type="PROSITE-ProRule" id="PRU00169"/>
    </source>
</evidence>
<dbReference type="PANTHER" id="PTHR45339">
    <property type="entry name" value="HYBRID SIGNAL TRANSDUCTION HISTIDINE KINASE J"/>
    <property type="match status" value="1"/>
</dbReference>
<comment type="caution">
    <text evidence="12">The sequence shown here is derived from an EMBL/GenBank/DDBJ whole genome shotgun (WGS) entry which is preliminary data.</text>
</comment>
<sequence length="748" mass="84697">MKYLYYILFLISWIASSQNSLDTTLTQNRKELAVLKDSLQAMQDHTHNLLFRGKYDSVIFASINNIKLAESIGDMDKAYYSRYMMAASFMHLEDFKNAHIYGEDYLNYAKKIKDNLTLARAYNFIGTLYLNEKKYDSALPFYVKSLPLSLKRKDTFAVSIVYYNLSKVYLNQGDHKKALLYFEKARKGIDAVGYKGLATEMKLLEGKLNLSAKNPSKAIVSFKEAISAAKHGDFTDDALIDTYKEYSNALFSIGKYKEAFLVRKKFDSITQVRFEKEKLMTIQNAAAQFSVNEYKEQANKAELEKKLISEKAMLSNLLLYFFIGAATIMGLILIILYKSHQGRKKLTLSLKEKNQQLLKAKQKAEKLALAKSKFFATVSHELRTPLYGVIGLTNVLLEDETLKNHQADLKNLKFSADYLLALINDVLQISKLESNTLEETKVPFNLKELIQSLVSSFQYALVQNKNQLHINISENIPSAIVGDRVRLSQILMNLVGNAIKFTVNGDIHISLQEESISENEVSIKFSIKDNGIGIPKEKQKAIFKEFQQVDSEDFKTQGTGLGLTIVKKLLEASQSSIKLESESGKGATFSFILSFEIFKQSLADKTQSDTDVLLGKKILVVDDNRINQIVTQKILEKYGMICEIAENGNTAIKKLKSETYHLVLMDINMPGKDGMETTEEIRTFDKVTPIIALTAIEVEEMRNKIEASGINDIIVKPYNTDIFLKTLLHNLNKEVEVVSYLEDNSSSQ</sequence>
<dbReference type="InterPro" id="IPR003661">
    <property type="entry name" value="HisK_dim/P_dom"/>
</dbReference>
<dbReference type="Pfam" id="PF02518">
    <property type="entry name" value="HATPase_c"/>
    <property type="match status" value="1"/>
</dbReference>
<dbReference type="SMART" id="SM00448">
    <property type="entry name" value="REC"/>
    <property type="match status" value="1"/>
</dbReference>
<feature type="domain" description="Histidine kinase" evidence="10">
    <location>
        <begin position="377"/>
        <end position="597"/>
    </location>
</feature>
<dbReference type="SMART" id="SM00387">
    <property type="entry name" value="HATPase_c"/>
    <property type="match status" value="1"/>
</dbReference>
<dbReference type="FunFam" id="3.30.565.10:FF:000010">
    <property type="entry name" value="Sensor histidine kinase RcsC"/>
    <property type="match status" value="1"/>
</dbReference>
<dbReference type="Gene3D" id="3.30.565.10">
    <property type="entry name" value="Histidine kinase-like ATPase, C-terminal domain"/>
    <property type="match status" value="1"/>
</dbReference>
<feature type="domain" description="Response regulatory" evidence="11">
    <location>
        <begin position="617"/>
        <end position="731"/>
    </location>
</feature>
<dbReference type="InterPro" id="IPR036097">
    <property type="entry name" value="HisK_dim/P_sf"/>
</dbReference>
<dbReference type="InterPro" id="IPR011006">
    <property type="entry name" value="CheY-like_superfamily"/>
</dbReference>
<accession>A0A9X1QUJ8</accession>
<dbReference type="InterPro" id="IPR005467">
    <property type="entry name" value="His_kinase_dom"/>
</dbReference>
<dbReference type="InterPro" id="IPR004358">
    <property type="entry name" value="Sig_transdc_His_kin-like_C"/>
</dbReference>
<dbReference type="InterPro" id="IPR036890">
    <property type="entry name" value="HATPase_C_sf"/>
</dbReference>
<keyword evidence="8" id="KW-1133">Transmembrane helix</keyword>
<evidence type="ECO:0000256" key="8">
    <source>
        <dbReference type="SAM" id="Phobius"/>
    </source>
</evidence>
<evidence type="ECO:0000313" key="12">
    <source>
        <dbReference type="EMBL" id="MCG2418074.1"/>
    </source>
</evidence>
<keyword evidence="4" id="KW-0902">Two-component regulatory system</keyword>
<dbReference type="SUPFAM" id="SSF48452">
    <property type="entry name" value="TPR-like"/>
    <property type="match status" value="1"/>
</dbReference>
<dbReference type="InterPro" id="IPR001789">
    <property type="entry name" value="Sig_transdc_resp-reg_receiver"/>
</dbReference>
<dbReference type="RefSeq" id="WP_237601888.1">
    <property type="nucleotide sequence ID" value="NZ_JAIRBA010000004.1"/>
</dbReference>
<feature type="transmembrane region" description="Helical" evidence="8">
    <location>
        <begin position="317"/>
        <end position="337"/>
    </location>
</feature>
<feature type="coiled-coil region" evidence="7">
    <location>
        <begin position="284"/>
        <end position="311"/>
    </location>
</feature>
<evidence type="ECO:0000256" key="2">
    <source>
        <dbReference type="ARBA" id="ARBA00012438"/>
    </source>
</evidence>
<dbReference type="PROSITE" id="PS50005">
    <property type="entry name" value="TPR"/>
    <property type="match status" value="2"/>
</dbReference>
<proteinExistence type="predicted"/>
<dbReference type="Gene3D" id="1.25.40.10">
    <property type="entry name" value="Tetratricopeptide repeat domain"/>
    <property type="match status" value="1"/>
</dbReference>
<evidence type="ECO:0000256" key="6">
    <source>
        <dbReference type="PROSITE-ProRule" id="PRU00339"/>
    </source>
</evidence>
<evidence type="ECO:0000256" key="7">
    <source>
        <dbReference type="SAM" id="Coils"/>
    </source>
</evidence>
<evidence type="ECO:0000256" key="1">
    <source>
        <dbReference type="ARBA" id="ARBA00000085"/>
    </source>
</evidence>
<gene>
    <name evidence="12" type="ORF">K8089_03495</name>
</gene>
<feature type="chain" id="PRO_5040908670" description="histidine kinase" evidence="9">
    <location>
        <begin position="18"/>
        <end position="748"/>
    </location>
</feature>
<dbReference type="SUPFAM" id="SSF55874">
    <property type="entry name" value="ATPase domain of HSP90 chaperone/DNA topoisomerase II/histidine kinase"/>
    <property type="match status" value="1"/>
</dbReference>
<dbReference type="SUPFAM" id="SSF47384">
    <property type="entry name" value="Homodimeric domain of signal transducing histidine kinase"/>
    <property type="match status" value="1"/>
</dbReference>
<evidence type="ECO:0000256" key="4">
    <source>
        <dbReference type="ARBA" id="ARBA00023012"/>
    </source>
</evidence>
<keyword evidence="8" id="KW-0812">Transmembrane</keyword>
<feature type="coiled-coil region" evidence="7">
    <location>
        <begin position="343"/>
        <end position="370"/>
    </location>
</feature>
<comment type="catalytic activity">
    <reaction evidence="1">
        <text>ATP + protein L-histidine = ADP + protein N-phospho-L-histidine.</text>
        <dbReference type="EC" id="2.7.13.3"/>
    </reaction>
</comment>
<dbReference type="InterPro" id="IPR019734">
    <property type="entry name" value="TPR_rpt"/>
</dbReference>
<feature type="repeat" description="TPR" evidence="6">
    <location>
        <begin position="159"/>
        <end position="192"/>
    </location>
</feature>
<dbReference type="Pfam" id="PF00072">
    <property type="entry name" value="Response_reg"/>
    <property type="match status" value="1"/>
</dbReference>
<dbReference type="InterPro" id="IPR003594">
    <property type="entry name" value="HATPase_dom"/>
</dbReference>
<dbReference type="PROSITE" id="PS50110">
    <property type="entry name" value="RESPONSE_REGULATORY"/>
    <property type="match status" value="1"/>
</dbReference>
<evidence type="ECO:0000256" key="3">
    <source>
        <dbReference type="ARBA" id="ARBA00022553"/>
    </source>
</evidence>
<dbReference type="SMART" id="SM00388">
    <property type="entry name" value="HisKA"/>
    <property type="match status" value="1"/>
</dbReference>
<feature type="signal peptide" evidence="9">
    <location>
        <begin position="1"/>
        <end position="17"/>
    </location>
</feature>
<dbReference type="CDD" id="cd00082">
    <property type="entry name" value="HisKA"/>
    <property type="match status" value="1"/>
</dbReference>
<keyword evidence="9" id="KW-0732">Signal</keyword>
<keyword evidence="8" id="KW-0472">Membrane</keyword>
<evidence type="ECO:0000256" key="9">
    <source>
        <dbReference type="SAM" id="SignalP"/>
    </source>
</evidence>
<dbReference type="Pfam" id="PF00512">
    <property type="entry name" value="HisKA"/>
    <property type="match status" value="1"/>
</dbReference>
<keyword evidence="6" id="KW-0802">TPR repeat</keyword>
<keyword evidence="7" id="KW-0175">Coiled coil</keyword>
<dbReference type="Gene3D" id="1.10.287.130">
    <property type="match status" value="1"/>
</dbReference>
<organism evidence="12 13">
    <name type="scientific">Aequorivita vitellina</name>
    <dbReference type="NCBI Taxonomy" id="2874475"/>
    <lineage>
        <taxon>Bacteria</taxon>
        <taxon>Pseudomonadati</taxon>
        <taxon>Bacteroidota</taxon>
        <taxon>Flavobacteriia</taxon>
        <taxon>Flavobacteriales</taxon>
        <taxon>Flavobacteriaceae</taxon>
        <taxon>Aequorivita</taxon>
    </lineage>
</organism>
<dbReference type="Proteomes" id="UP001139461">
    <property type="component" value="Unassembled WGS sequence"/>
</dbReference>
<protein>
    <recommendedName>
        <fullName evidence="2">histidine kinase</fullName>
        <ecNumber evidence="2">2.7.13.3</ecNumber>
    </recommendedName>
</protein>
<dbReference type="PRINTS" id="PR00344">
    <property type="entry name" value="BCTRLSENSOR"/>
</dbReference>
<dbReference type="CDD" id="cd16922">
    <property type="entry name" value="HATPase_EvgS-ArcB-TorS-like"/>
    <property type="match status" value="1"/>
</dbReference>
<dbReference type="AlphaFoldDB" id="A0A9X1QUJ8"/>
<evidence type="ECO:0000259" key="11">
    <source>
        <dbReference type="PROSITE" id="PS50110"/>
    </source>
</evidence>
<dbReference type="Pfam" id="PF13424">
    <property type="entry name" value="TPR_12"/>
    <property type="match status" value="1"/>
</dbReference>
<dbReference type="GO" id="GO:0000155">
    <property type="term" value="F:phosphorelay sensor kinase activity"/>
    <property type="evidence" value="ECO:0007669"/>
    <property type="project" value="InterPro"/>
</dbReference>
<dbReference type="PANTHER" id="PTHR45339:SF1">
    <property type="entry name" value="HYBRID SIGNAL TRANSDUCTION HISTIDINE KINASE J"/>
    <property type="match status" value="1"/>
</dbReference>
<dbReference type="CDD" id="cd17546">
    <property type="entry name" value="REC_hyHK_CKI1_RcsC-like"/>
    <property type="match status" value="1"/>
</dbReference>
<dbReference type="Gene3D" id="3.40.50.2300">
    <property type="match status" value="1"/>
</dbReference>
<keyword evidence="13" id="KW-1185">Reference proteome</keyword>
<dbReference type="SUPFAM" id="SSF52172">
    <property type="entry name" value="CheY-like"/>
    <property type="match status" value="1"/>
</dbReference>
<name>A0A9X1QUJ8_9FLAO</name>
<dbReference type="SMART" id="SM00028">
    <property type="entry name" value="TPR"/>
    <property type="match status" value="3"/>
</dbReference>
<feature type="modified residue" description="4-aspartylphosphate" evidence="5">
    <location>
        <position position="666"/>
    </location>
</feature>